<dbReference type="InterPro" id="IPR036390">
    <property type="entry name" value="WH_DNA-bd_sf"/>
</dbReference>
<protein>
    <submittedName>
        <fullName evidence="3">DNA-binding MarR family transcriptional regulator</fullName>
    </submittedName>
</protein>
<feature type="region of interest" description="Disordered" evidence="1">
    <location>
        <begin position="150"/>
        <end position="189"/>
    </location>
</feature>
<dbReference type="Proteomes" id="UP000278542">
    <property type="component" value="Unassembled WGS sequence"/>
</dbReference>
<dbReference type="AlphaFoldDB" id="A0A495RD51"/>
<feature type="compositionally biased region" description="Basic and acidic residues" evidence="1">
    <location>
        <begin position="180"/>
        <end position="189"/>
    </location>
</feature>
<dbReference type="GO" id="GO:0006950">
    <property type="term" value="P:response to stress"/>
    <property type="evidence" value="ECO:0007669"/>
    <property type="project" value="TreeGrafter"/>
</dbReference>
<dbReference type="RefSeq" id="WP_121145425.1">
    <property type="nucleotide sequence ID" value="NZ_RBWY01000003.1"/>
</dbReference>
<dbReference type="PROSITE" id="PS50995">
    <property type="entry name" value="HTH_MARR_2"/>
    <property type="match status" value="1"/>
</dbReference>
<proteinExistence type="predicted"/>
<dbReference type="InterPro" id="IPR000835">
    <property type="entry name" value="HTH_MarR-typ"/>
</dbReference>
<dbReference type="InterPro" id="IPR036388">
    <property type="entry name" value="WH-like_DNA-bd_sf"/>
</dbReference>
<keyword evidence="3" id="KW-0238">DNA-binding</keyword>
<feature type="domain" description="HTH marR-type" evidence="2">
    <location>
        <begin position="6"/>
        <end position="140"/>
    </location>
</feature>
<evidence type="ECO:0000313" key="3">
    <source>
        <dbReference type="EMBL" id="RKS85281.1"/>
    </source>
</evidence>
<evidence type="ECO:0000313" key="4">
    <source>
        <dbReference type="Proteomes" id="UP000278542"/>
    </source>
</evidence>
<sequence>MTTHFSGKLYHQLHYCTNLLQRGHGAKKNQRQPDMHRGQGRTLSLVNQNNGISQRALAELLHIRPPSLGELLTKLEANQLIERRPHDTDRRISNVFITEAGRASVAEVEALRQSYVDALFAGLSSEEQQTLSGLLDKLLDTLKSNLGELDDDESHDDDHGHRRRHHHYEKHGRGERRARHRDERQKSDV</sequence>
<dbReference type="GO" id="GO:0003677">
    <property type="term" value="F:DNA binding"/>
    <property type="evidence" value="ECO:0007669"/>
    <property type="project" value="UniProtKB-KW"/>
</dbReference>
<keyword evidence="4" id="KW-1185">Reference proteome</keyword>
<feature type="compositionally biased region" description="Basic residues" evidence="1">
    <location>
        <begin position="161"/>
        <end position="179"/>
    </location>
</feature>
<dbReference type="InterPro" id="IPR039422">
    <property type="entry name" value="MarR/SlyA-like"/>
</dbReference>
<name>A0A495RD51_9GAMM</name>
<dbReference type="SMART" id="SM00347">
    <property type="entry name" value="HTH_MARR"/>
    <property type="match status" value="1"/>
</dbReference>
<dbReference type="PANTHER" id="PTHR33164">
    <property type="entry name" value="TRANSCRIPTIONAL REGULATOR, MARR FAMILY"/>
    <property type="match status" value="1"/>
</dbReference>
<gene>
    <name evidence="3" type="ORF">DES39_1794</name>
</gene>
<dbReference type="PANTHER" id="PTHR33164:SF103">
    <property type="entry name" value="REGULATORY PROTEIN MARR"/>
    <property type="match status" value="1"/>
</dbReference>
<dbReference type="EMBL" id="RBWY01000003">
    <property type="protein sequence ID" value="RKS85281.1"/>
    <property type="molecule type" value="Genomic_DNA"/>
</dbReference>
<dbReference type="GO" id="GO:0003700">
    <property type="term" value="F:DNA-binding transcription factor activity"/>
    <property type="evidence" value="ECO:0007669"/>
    <property type="project" value="InterPro"/>
</dbReference>
<organism evidence="3 4">
    <name type="scientific">Orbus hercynius</name>
    <dbReference type="NCBI Taxonomy" id="593135"/>
    <lineage>
        <taxon>Bacteria</taxon>
        <taxon>Pseudomonadati</taxon>
        <taxon>Pseudomonadota</taxon>
        <taxon>Gammaproteobacteria</taxon>
        <taxon>Orbales</taxon>
        <taxon>Orbaceae</taxon>
        <taxon>Orbus</taxon>
    </lineage>
</organism>
<comment type="caution">
    <text evidence="3">The sequence shown here is derived from an EMBL/GenBank/DDBJ whole genome shotgun (WGS) entry which is preliminary data.</text>
</comment>
<accession>A0A495RD51</accession>
<dbReference type="SUPFAM" id="SSF46785">
    <property type="entry name" value="Winged helix' DNA-binding domain"/>
    <property type="match status" value="1"/>
</dbReference>
<dbReference type="Pfam" id="PF01047">
    <property type="entry name" value="MarR"/>
    <property type="match status" value="1"/>
</dbReference>
<dbReference type="PRINTS" id="PR00598">
    <property type="entry name" value="HTHMARR"/>
</dbReference>
<reference evidence="3 4" key="1">
    <citation type="submission" date="2018-10" db="EMBL/GenBank/DDBJ databases">
        <title>Genomic Encyclopedia of Type Strains, Phase IV (KMG-IV): sequencing the most valuable type-strain genomes for metagenomic binning, comparative biology and taxonomic classification.</title>
        <authorList>
            <person name="Goeker M."/>
        </authorList>
    </citation>
    <scope>NUCLEOTIDE SEQUENCE [LARGE SCALE GENOMIC DNA]</scope>
    <source>
        <strain evidence="3 4">DSM 22228</strain>
    </source>
</reference>
<evidence type="ECO:0000256" key="1">
    <source>
        <dbReference type="SAM" id="MobiDB-lite"/>
    </source>
</evidence>
<dbReference type="OrthoDB" id="32523at2"/>
<dbReference type="Gene3D" id="1.10.10.10">
    <property type="entry name" value="Winged helix-like DNA-binding domain superfamily/Winged helix DNA-binding domain"/>
    <property type="match status" value="1"/>
</dbReference>
<evidence type="ECO:0000259" key="2">
    <source>
        <dbReference type="PROSITE" id="PS50995"/>
    </source>
</evidence>